<evidence type="ECO:0000256" key="1">
    <source>
        <dbReference type="SAM" id="MobiDB-lite"/>
    </source>
</evidence>
<organism evidence="2 3">
    <name type="scientific">Phlyctema vagabunda</name>
    <dbReference type="NCBI Taxonomy" id="108571"/>
    <lineage>
        <taxon>Eukaryota</taxon>
        <taxon>Fungi</taxon>
        <taxon>Dikarya</taxon>
        <taxon>Ascomycota</taxon>
        <taxon>Pezizomycotina</taxon>
        <taxon>Leotiomycetes</taxon>
        <taxon>Helotiales</taxon>
        <taxon>Dermateaceae</taxon>
        <taxon>Phlyctema</taxon>
    </lineage>
</organism>
<dbReference type="EMBL" id="JBFCZG010000007">
    <property type="protein sequence ID" value="KAL3419693.1"/>
    <property type="molecule type" value="Genomic_DNA"/>
</dbReference>
<proteinExistence type="predicted"/>
<comment type="caution">
    <text evidence="2">The sequence shown here is derived from an EMBL/GenBank/DDBJ whole genome shotgun (WGS) entry which is preliminary data.</text>
</comment>
<dbReference type="Proteomes" id="UP001629113">
    <property type="component" value="Unassembled WGS sequence"/>
</dbReference>
<evidence type="ECO:0000313" key="3">
    <source>
        <dbReference type="Proteomes" id="UP001629113"/>
    </source>
</evidence>
<accession>A0ABR4P8R1</accession>
<name>A0ABR4P8R1_9HELO</name>
<feature type="region of interest" description="Disordered" evidence="1">
    <location>
        <begin position="124"/>
        <end position="143"/>
    </location>
</feature>
<reference evidence="2 3" key="1">
    <citation type="submission" date="2024-06" db="EMBL/GenBank/DDBJ databases">
        <title>Complete genome of Phlyctema vagabunda strain 19-DSS-EL-015.</title>
        <authorList>
            <person name="Fiorenzani C."/>
        </authorList>
    </citation>
    <scope>NUCLEOTIDE SEQUENCE [LARGE SCALE GENOMIC DNA]</scope>
    <source>
        <strain evidence="2 3">19-DSS-EL-015</strain>
    </source>
</reference>
<keyword evidence="3" id="KW-1185">Reference proteome</keyword>
<evidence type="ECO:0000313" key="2">
    <source>
        <dbReference type="EMBL" id="KAL3419693.1"/>
    </source>
</evidence>
<sequence>MLSLSNQVSVASMTLDYHACGHGDRASAQQIYWLLGPSSYEGVPDTRAKASTPHPPQMEQNFLHRPAGHEAYVKLLEGDQSRNVSSSRQYLRKRVKRTPILDRYALGTAQAFSDVQETAGAAYEVTNDTQDPLAAEDEQRGID</sequence>
<protein>
    <submittedName>
        <fullName evidence="2">Uncharacterized protein</fullName>
    </submittedName>
</protein>
<gene>
    <name evidence="2" type="ORF">PVAG01_08191</name>
</gene>